<dbReference type="AlphaFoldDB" id="A0A3G8LGP5"/>
<name>A0A3G8LGP5_9MOLU</name>
<dbReference type="OrthoDB" id="398178at2"/>
<proteinExistence type="predicted"/>
<reference evidence="1 2" key="1">
    <citation type="submission" date="2018-11" db="EMBL/GenBank/DDBJ databases">
        <title>Genome sequence of Mycoplasma struthionis sp. nov.</title>
        <authorList>
            <person name="Spergser J."/>
        </authorList>
    </citation>
    <scope>NUCLEOTIDE SEQUENCE [LARGE SCALE GENOMIC DNA]</scope>
    <source>
        <strain evidence="1 2">237IA</strain>
    </source>
</reference>
<evidence type="ECO:0000313" key="1">
    <source>
        <dbReference type="EMBL" id="AZG68564.1"/>
    </source>
</evidence>
<dbReference type="Proteomes" id="UP000275883">
    <property type="component" value="Chromosome"/>
</dbReference>
<accession>A0A3G8LGP5</accession>
<dbReference type="EMBL" id="CP034044">
    <property type="protein sequence ID" value="AZG68564.1"/>
    <property type="molecule type" value="Genomic_DNA"/>
</dbReference>
<gene>
    <name evidence="1" type="ORF">EGN60_01070</name>
</gene>
<protein>
    <submittedName>
        <fullName evidence="1">Uncharacterized protein</fullName>
    </submittedName>
</protein>
<organism evidence="1 2">
    <name type="scientific">Mycoplasma struthionis</name>
    <dbReference type="NCBI Taxonomy" id="538220"/>
    <lineage>
        <taxon>Bacteria</taxon>
        <taxon>Bacillati</taxon>
        <taxon>Mycoplasmatota</taxon>
        <taxon>Mollicutes</taxon>
        <taxon>Mycoplasmataceae</taxon>
        <taxon>Mycoplasma</taxon>
    </lineage>
</organism>
<keyword evidence="2" id="KW-1185">Reference proteome</keyword>
<dbReference type="InterPro" id="IPR027593">
    <property type="entry name" value="Aro_clust"/>
</dbReference>
<evidence type="ECO:0000313" key="2">
    <source>
        <dbReference type="Proteomes" id="UP000275883"/>
    </source>
</evidence>
<dbReference type="NCBIfam" id="TIGR04313">
    <property type="entry name" value="aro_clust_Mycop"/>
    <property type="match status" value="1"/>
</dbReference>
<sequence length="326" mass="38425">MVLLKDLFLLKKTWLKNKNMAHLVKWFIYERRKMLKKLMKFVLPSLAFFPLVAISCQNNQELKNILINNENQKKWDQFLSYDYIKSLLKIAFNNNKQKIDKYIEDQKNINEKDYISKLKSAFLYASNPTSALGFDSDDGFLGFGGKKPYLLENGEKIINELLSKNWLWYLFNLDKFTFAYYPEFDKFESTTDNSTSELLGNSLKLGSFYKPKKNKISQFVIQKYNHEEDWIEDRVYLLTEEGFIIKISVDYDEDNLKNDPQINILGYIQSYPKLVSLDKAVNGFNIAKYVETSEAFASRPNNRVDKILFEEEYEGKLLRYSVVDVN</sequence>
<dbReference type="KEGG" id="mstr:EGN60_01070"/>